<comment type="caution">
    <text evidence="2">The sequence shown here is derived from an EMBL/GenBank/DDBJ whole genome shotgun (WGS) entry which is preliminary data.</text>
</comment>
<dbReference type="EMBL" id="NIVC01003348">
    <property type="protein sequence ID" value="PAA51832.1"/>
    <property type="molecule type" value="Genomic_DNA"/>
</dbReference>
<proteinExistence type="predicted"/>
<keyword evidence="4" id="KW-1185">Reference proteome</keyword>
<evidence type="ECO:0000313" key="3">
    <source>
        <dbReference type="EMBL" id="PAA93374.1"/>
    </source>
</evidence>
<accession>A0A267DTI1</accession>
<sequence length="136" mass="13609">MGNSLYLLCRRGVGAGGSSAAYDATAASDPDGVYGACEEPLSEDSDTEIDGGDHTVYESRVARAAAVALAKAASMATAAVGGSGVDSEVPSSSQQQLPSASDHPSADQTSGEERPVASTDLSVSNNGSDAVKIDRQ</sequence>
<feature type="region of interest" description="Disordered" evidence="1">
    <location>
        <begin position="16"/>
        <end position="52"/>
    </location>
</feature>
<dbReference type="Proteomes" id="UP000215902">
    <property type="component" value="Unassembled WGS sequence"/>
</dbReference>
<feature type="compositionally biased region" description="Polar residues" evidence="1">
    <location>
        <begin position="119"/>
        <end position="128"/>
    </location>
</feature>
<name>A0A267DTI1_9PLAT</name>
<dbReference type="EMBL" id="NIVC01000029">
    <property type="protein sequence ID" value="PAA93374.1"/>
    <property type="molecule type" value="Genomic_DNA"/>
</dbReference>
<feature type="compositionally biased region" description="Acidic residues" evidence="1">
    <location>
        <begin position="40"/>
        <end position="50"/>
    </location>
</feature>
<evidence type="ECO:0000313" key="2">
    <source>
        <dbReference type="EMBL" id="PAA51832.1"/>
    </source>
</evidence>
<organism evidence="2 4">
    <name type="scientific">Macrostomum lignano</name>
    <dbReference type="NCBI Taxonomy" id="282301"/>
    <lineage>
        <taxon>Eukaryota</taxon>
        <taxon>Metazoa</taxon>
        <taxon>Spiralia</taxon>
        <taxon>Lophotrochozoa</taxon>
        <taxon>Platyhelminthes</taxon>
        <taxon>Rhabditophora</taxon>
        <taxon>Macrostomorpha</taxon>
        <taxon>Macrostomida</taxon>
        <taxon>Macrostomidae</taxon>
        <taxon>Macrostomum</taxon>
    </lineage>
</organism>
<protein>
    <submittedName>
        <fullName evidence="2">Uncharacterized protein</fullName>
    </submittedName>
</protein>
<gene>
    <name evidence="3" type="ORF">BOX15_Mlig015580g1</name>
    <name evidence="2" type="ORF">BOX15_Mlig015580g2</name>
</gene>
<feature type="region of interest" description="Disordered" evidence="1">
    <location>
        <begin position="79"/>
        <end position="136"/>
    </location>
</feature>
<feature type="compositionally biased region" description="Low complexity" evidence="1">
    <location>
        <begin position="18"/>
        <end position="31"/>
    </location>
</feature>
<evidence type="ECO:0000256" key="1">
    <source>
        <dbReference type="SAM" id="MobiDB-lite"/>
    </source>
</evidence>
<evidence type="ECO:0000313" key="4">
    <source>
        <dbReference type="Proteomes" id="UP000215902"/>
    </source>
</evidence>
<dbReference type="AlphaFoldDB" id="A0A267DTI1"/>
<reference evidence="2 4" key="1">
    <citation type="submission" date="2017-06" db="EMBL/GenBank/DDBJ databases">
        <title>A platform for efficient transgenesis in Macrostomum lignano, a flatworm model organism for stem cell research.</title>
        <authorList>
            <person name="Berezikov E."/>
        </authorList>
    </citation>
    <scope>NUCLEOTIDE SEQUENCE [LARGE SCALE GENOMIC DNA]</scope>
    <source>
        <strain evidence="2">DV1</strain>
        <tissue evidence="2">Whole organism</tissue>
    </source>
</reference>